<organism evidence="1 2">
    <name type="scientific">Nibrella viscosa</name>
    <dbReference type="NCBI Taxonomy" id="1084524"/>
    <lineage>
        <taxon>Bacteria</taxon>
        <taxon>Pseudomonadati</taxon>
        <taxon>Bacteroidota</taxon>
        <taxon>Cytophagia</taxon>
        <taxon>Cytophagales</taxon>
        <taxon>Spirosomataceae</taxon>
        <taxon>Nibrella</taxon>
    </lineage>
</organism>
<evidence type="ECO:0000313" key="1">
    <source>
        <dbReference type="EMBL" id="GAA4416835.1"/>
    </source>
</evidence>
<protein>
    <submittedName>
        <fullName evidence="1">Uncharacterized protein</fullName>
    </submittedName>
</protein>
<keyword evidence="2" id="KW-1185">Reference proteome</keyword>
<dbReference type="Proteomes" id="UP001500936">
    <property type="component" value="Unassembled WGS sequence"/>
</dbReference>
<gene>
    <name evidence="1" type="ORF">GCM10023187_48670</name>
</gene>
<evidence type="ECO:0000313" key="2">
    <source>
        <dbReference type="Proteomes" id="UP001500936"/>
    </source>
</evidence>
<proteinExistence type="predicted"/>
<name>A0ABP8KW31_9BACT</name>
<reference evidence="2" key="1">
    <citation type="journal article" date="2019" name="Int. J. Syst. Evol. Microbiol.">
        <title>The Global Catalogue of Microorganisms (GCM) 10K type strain sequencing project: providing services to taxonomists for standard genome sequencing and annotation.</title>
        <authorList>
            <consortium name="The Broad Institute Genomics Platform"/>
            <consortium name="The Broad Institute Genome Sequencing Center for Infectious Disease"/>
            <person name="Wu L."/>
            <person name="Ma J."/>
        </authorList>
    </citation>
    <scope>NUCLEOTIDE SEQUENCE [LARGE SCALE GENOMIC DNA]</scope>
    <source>
        <strain evidence="2">JCM 17925</strain>
    </source>
</reference>
<dbReference type="EMBL" id="BAABHB010000014">
    <property type="protein sequence ID" value="GAA4416835.1"/>
    <property type="molecule type" value="Genomic_DNA"/>
</dbReference>
<sequence>MLEYSQTRPRYIERTVGQFPPNMVRRWLPATRGAHGLYRQFGLTDLARPETIMEKFDPDAYR</sequence>
<dbReference type="RefSeq" id="WP_345270656.1">
    <property type="nucleotide sequence ID" value="NZ_BAABHB010000014.1"/>
</dbReference>
<comment type="caution">
    <text evidence="1">The sequence shown here is derived from an EMBL/GenBank/DDBJ whole genome shotgun (WGS) entry which is preliminary data.</text>
</comment>
<accession>A0ABP8KW31</accession>